<keyword evidence="2" id="KW-1185">Reference proteome</keyword>
<dbReference type="EMBL" id="ANOH01000435">
    <property type="protein sequence ID" value="EMI52353.1"/>
    <property type="molecule type" value="Genomic_DNA"/>
</dbReference>
<accession>M5U8Q9</accession>
<sequence length="55" mass="6109">MRAGIACVRNWRDGAEFLFRATQTRLLISAEIFESEGLNSRSAAVDTSRHVPVSD</sequence>
<dbReference type="AlphaFoldDB" id="M5U8Q9"/>
<protein>
    <submittedName>
        <fullName evidence="1">Uncharacterized protein</fullName>
    </submittedName>
</protein>
<dbReference type="Proteomes" id="UP000011885">
    <property type="component" value="Unassembled WGS sequence"/>
</dbReference>
<evidence type="ECO:0000313" key="2">
    <source>
        <dbReference type="Proteomes" id="UP000011885"/>
    </source>
</evidence>
<name>M5U8Q9_9BACT</name>
<reference evidence="1 2" key="1">
    <citation type="journal article" date="2013" name="Mar. Genomics">
        <title>Expression of sulfatases in Rhodopirellula baltica and the diversity of sulfatases in the genus Rhodopirellula.</title>
        <authorList>
            <person name="Wegner C.E."/>
            <person name="Richter-Heitmann T."/>
            <person name="Klindworth A."/>
            <person name="Klockow C."/>
            <person name="Richter M."/>
            <person name="Achstetter T."/>
            <person name="Glockner F.O."/>
            <person name="Harder J."/>
        </authorList>
    </citation>
    <scope>NUCLEOTIDE SEQUENCE [LARGE SCALE GENOMIC DNA]</scope>
    <source>
        <strain evidence="1 2">SM41</strain>
    </source>
</reference>
<proteinExistence type="predicted"/>
<dbReference type="PATRIC" id="fig|1263870.3.peg.6571"/>
<organism evidence="1 2">
    <name type="scientific">Rhodopirellula sallentina SM41</name>
    <dbReference type="NCBI Taxonomy" id="1263870"/>
    <lineage>
        <taxon>Bacteria</taxon>
        <taxon>Pseudomonadati</taxon>
        <taxon>Planctomycetota</taxon>
        <taxon>Planctomycetia</taxon>
        <taxon>Pirellulales</taxon>
        <taxon>Pirellulaceae</taxon>
        <taxon>Rhodopirellula</taxon>
    </lineage>
</organism>
<comment type="caution">
    <text evidence="1">The sequence shown here is derived from an EMBL/GenBank/DDBJ whole genome shotgun (WGS) entry which is preliminary data.</text>
</comment>
<gene>
    <name evidence="1" type="ORF">RSSM_06204</name>
</gene>
<evidence type="ECO:0000313" key="1">
    <source>
        <dbReference type="EMBL" id="EMI52353.1"/>
    </source>
</evidence>